<feature type="region of interest" description="Disordered" evidence="1">
    <location>
        <begin position="1"/>
        <end position="141"/>
    </location>
</feature>
<feature type="compositionally biased region" description="Polar residues" evidence="1">
    <location>
        <begin position="113"/>
        <end position="125"/>
    </location>
</feature>
<dbReference type="PANTHER" id="PTHR36751:SF1">
    <property type="entry name" value="F3E22.8 PROTEIN"/>
    <property type="match status" value="1"/>
</dbReference>
<evidence type="ECO:0000313" key="3">
    <source>
        <dbReference type="EMBL" id="CCO14263.1"/>
    </source>
</evidence>
<feature type="compositionally biased region" description="Basic residues" evidence="1">
    <location>
        <begin position="1"/>
        <end position="11"/>
    </location>
</feature>
<protein>
    <recommendedName>
        <fullName evidence="2">Heterogeneous nuclear ribonucleoprotein Q acidic domain-containing protein</fullName>
    </recommendedName>
</protein>
<name>K8EYB7_9CHLO</name>
<feature type="compositionally biased region" description="Low complexity" evidence="1">
    <location>
        <begin position="22"/>
        <end position="31"/>
    </location>
</feature>
<dbReference type="KEGG" id="bpg:Bathy01g00510"/>
<feature type="compositionally biased region" description="Basic and acidic residues" evidence="1">
    <location>
        <begin position="68"/>
        <end position="82"/>
    </location>
</feature>
<reference evidence="3 4" key="1">
    <citation type="submission" date="2011-10" db="EMBL/GenBank/DDBJ databases">
        <authorList>
            <person name="Genoscope - CEA"/>
        </authorList>
    </citation>
    <scope>NUCLEOTIDE SEQUENCE [LARGE SCALE GENOMIC DNA]</scope>
    <source>
        <strain evidence="3 4">RCC 1105</strain>
    </source>
</reference>
<accession>K8EYB7</accession>
<gene>
    <name evidence="3" type="ORF">Bathy01g00510</name>
</gene>
<keyword evidence="4" id="KW-1185">Reference proteome</keyword>
<evidence type="ECO:0000259" key="2">
    <source>
        <dbReference type="Pfam" id="PF18360"/>
    </source>
</evidence>
<dbReference type="eggNOG" id="ENOG502R8MJ">
    <property type="taxonomic scope" value="Eukaryota"/>
</dbReference>
<feature type="domain" description="Heterogeneous nuclear ribonucleoprotein Q acidic" evidence="2">
    <location>
        <begin position="231"/>
        <end position="298"/>
    </location>
</feature>
<feature type="domain" description="Heterogeneous nuclear ribonucleoprotein Q acidic" evidence="2">
    <location>
        <begin position="493"/>
        <end position="551"/>
    </location>
</feature>
<organism evidence="3 4">
    <name type="scientific">Bathycoccus prasinos</name>
    <dbReference type="NCBI Taxonomy" id="41875"/>
    <lineage>
        <taxon>Eukaryota</taxon>
        <taxon>Viridiplantae</taxon>
        <taxon>Chlorophyta</taxon>
        <taxon>Mamiellophyceae</taxon>
        <taxon>Mamiellales</taxon>
        <taxon>Bathycoccaceae</taxon>
        <taxon>Bathycoccus</taxon>
    </lineage>
</organism>
<dbReference type="Pfam" id="PF18360">
    <property type="entry name" value="hnRNP_Q_AcD"/>
    <property type="match status" value="2"/>
</dbReference>
<proteinExistence type="predicted"/>
<dbReference type="EMBL" id="FO082278">
    <property type="protein sequence ID" value="CCO14263.1"/>
    <property type="molecule type" value="Genomic_DNA"/>
</dbReference>
<sequence>MPPKKGTKRKAVAASKKDADADAAAAAAADVVVDDDGGGEKEEIEIPKVTDGIDGEKDEGGGDGGDEQEQHPTEEKNEKDQTTKTVKRQKKSKSPSSKEEKAVGNDEKDGGEDNNSPKTTTTATKKFSEEKKKVRTPPPLEYPTLEQIRGFVPAVTCDHFEAKFRDVEDPQYDQNQLEVFNALIKFPVKSQLQFIEESDSLAALRKTLASHNAKVWLHTKSMVAAEKELDKLPEKVSQALKALYDSNHMKEDALDFRVLSFLAQMKEESALLAIEDLSNQNLDVIKNVSAYFKGVCRRRNDENKDGVQFGSMGGGAGGTQEQGHAYNPALQDVQNALMRGVITPMVGTAMERLFTSNPGVQFDAAAWEEFTQLNEMMAMNCIDETFIELQNARGGVRNPNGLFVSKIRKFLGQMRNNFGGGHGGGHYGGGGGNFGGRGGRGNNFNNYNNNNNFGGGRGGGGGYGGQGGGGYGGQGVDDQTLRSTLPAYANRIITCIEKGRFQRNAIDERMLSALSQVRDPSAMEKIVTEMETANVDNVRNVAGYFMGIIRKNKNSSGGGYGGQFQ</sequence>
<evidence type="ECO:0000256" key="1">
    <source>
        <dbReference type="SAM" id="MobiDB-lite"/>
    </source>
</evidence>
<dbReference type="GeneID" id="19017787"/>
<dbReference type="CDD" id="cd21039">
    <property type="entry name" value="NURR"/>
    <property type="match status" value="2"/>
</dbReference>
<dbReference type="Proteomes" id="UP000198341">
    <property type="component" value="Chromosome 1"/>
</dbReference>
<feature type="compositionally biased region" description="Basic and acidic residues" evidence="1">
    <location>
        <begin position="38"/>
        <end position="48"/>
    </location>
</feature>
<dbReference type="AlphaFoldDB" id="K8EYB7"/>
<feature type="compositionally biased region" description="Basic and acidic residues" evidence="1">
    <location>
        <begin position="96"/>
        <end position="108"/>
    </location>
</feature>
<dbReference type="RefSeq" id="XP_007515384.1">
    <property type="nucleotide sequence ID" value="XM_007515322.1"/>
</dbReference>
<dbReference type="PANTHER" id="PTHR36751">
    <property type="entry name" value="F3E22.8 PROTEIN"/>
    <property type="match status" value="1"/>
</dbReference>
<evidence type="ECO:0000313" key="4">
    <source>
        <dbReference type="Proteomes" id="UP000198341"/>
    </source>
</evidence>
<dbReference type="InterPro" id="IPR041337">
    <property type="entry name" value="hnRNP_Q_AcD"/>
</dbReference>